<dbReference type="PROSITE" id="PS51404">
    <property type="entry name" value="DYP_PEROXIDASE"/>
    <property type="match status" value="1"/>
</dbReference>
<evidence type="ECO:0000256" key="3">
    <source>
        <dbReference type="ARBA" id="ARBA00022723"/>
    </source>
</evidence>
<dbReference type="AlphaFoldDB" id="A0A919BTP9"/>
<gene>
    <name evidence="9" type="ORF">GCM10017667_47190</name>
</gene>
<keyword evidence="5" id="KW-0408">Iron</keyword>
<evidence type="ECO:0000259" key="7">
    <source>
        <dbReference type="Pfam" id="PF04261"/>
    </source>
</evidence>
<dbReference type="PANTHER" id="PTHR30521:SF0">
    <property type="entry name" value="DYP-TYPE PEROXIDASE FAMILY PROTEIN"/>
    <property type="match status" value="1"/>
</dbReference>
<reference evidence="9" key="2">
    <citation type="submission" date="2020-09" db="EMBL/GenBank/DDBJ databases">
        <authorList>
            <person name="Sun Q."/>
            <person name="Ohkuma M."/>
        </authorList>
    </citation>
    <scope>NUCLEOTIDE SEQUENCE</scope>
    <source>
        <strain evidence="9">JCM 4122</strain>
    </source>
</reference>
<proteinExistence type="inferred from homology"/>
<dbReference type="GO" id="GO:0046872">
    <property type="term" value="F:metal ion binding"/>
    <property type="evidence" value="ECO:0007669"/>
    <property type="project" value="UniProtKB-KW"/>
</dbReference>
<feature type="domain" description="Dyp-type peroxidase N-terminal" evidence="7">
    <location>
        <begin position="10"/>
        <end position="136"/>
    </location>
</feature>
<comment type="cofactor">
    <cofactor evidence="1">
        <name>heme b</name>
        <dbReference type="ChEBI" id="CHEBI:60344"/>
    </cofactor>
</comment>
<evidence type="ECO:0000256" key="4">
    <source>
        <dbReference type="ARBA" id="ARBA00023002"/>
    </source>
</evidence>
<evidence type="ECO:0000256" key="1">
    <source>
        <dbReference type="ARBA" id="ARBA00001970"/>
    </source>
</evidence>
<dbReference type="GO" id="GO:0020037">
    <property type="term" value="F:heme binding"/>
    <property type="evidence" value="ECO:0007669"/>
    <property type="project" value="InterPro"/>
</dbReference>
<keyword evidence="3" id="KW-0479">Metal-binding</keyword>
<keyword evidence="4" id="KW-0560">Oxidoreductase</keyword>
<dbReference type="InterPro" id="IPR011008">
    <property type="entry name" value="Dimeric_a/b-barrel"/>
</dbReference>
<keyword evidence="2 9" id="KW-0575">Peroxidase</keyword>
<protein>
    <submittedName>
        <fullName evidence="9">Peroxidase</fullName>
    </submittedName>
</protein>
<dbReference type="InterPro" id="IPR048327">
    <property type="entry name" value="Dyp_perox_N"/>
</dbReference>
<dbReference type="RefSeq" id="WP_190042874.1">
    <property type="nucleotide sequence ID" value="NZ_BNBE01000002.1"/>
</dbReference>
<sequence length="351" mass="37262">MAAPQPVPQLVLGPPTRAALFLTLTVAPGRETDVREGLGELSGLTRSVAFRARDDALACVAGLSSDAWDRLVGGPRPRDLHPFAPLQGPRHRAPATPGDLLLHLRARRADLCFELARIVLDRFGDAVTVVDEVHGFTYFDERDLLGFVDGSENPTGPDAARAVLVGDEDPAFGGGSYVVVQKYLHDLTAWNALSTEEQERVIGRRKADNVELPDDVKPADSHVALNTVEDEDGEERQIVRQNMPFGRLGTGEFGTYFIGYARTPDVTERMLRNMFLGDPPGTTDRILDFSTAVTGGLFFVPAAALLDDLPAPDTAPAAAAAEPSAPEAAPADAVLPGASLGIGSLKGAPAS</sequence>
<dbReference type="PANTHER" id="PTHR30521">
    <property type="entry name" value="DEFERROCHELATASE/PEROXIDASE"/>
    <property type="match status" value="1"/>
</dbReference>
<evidence type="ECO:0000313" key="10">
    <source>
        <dbReference type="Proteomes" id="UP000632849"/>
    </source>
</evidence>
<dbReference type="InterPro" id="IPR048328">
    <property type="entry name" value="Dyp_perox_C"/>
</dbReference>
<evidence type="ECO:0000256" key="2">
    <source>
        <dbReference type="ARBA" id="ARBA00022559"/>
    </source>
</evidence>
<dbReference type="InterPro" id="IPR006314">
    <property type="entry name" value="Dyp_peroxidase"/>
</dbReference>
<dbReference type="GO" id="GO:0005829">
    <property type="term" value="C:cytosol"/>
    <property type="evidence" value="ECO:0007669"/>
    <property type="project" value="TreeGrafter"/>
</dbReference>
<dbReference type="Pfam" id="PF04261">
    <property type="entry name" value="Dyp_perox_N"/>
    <property type="match status" value="1"/>
</dbReference>
<evidence type="ECO:0000256" key="5">
    <source>
        <dbReference type="ARBA" id="ARBA00023004"/>
    </source>
</evidence>
<dbReference type="EMBL" id="BNBE01000002">
    <property type="protein sequence ID" value="GHG09418.1"/>
    <property type="molecule type" value="Genomic_DNA"/>
</dbReference>
<dbReference type="SUPFAM" id="SSF54909">
    <property type="entry name" value="Dimeric alpha+beta barrel"/>
    <property type="match status" value="1"/>
</dbReference>
<name>A0A919BTP9_STRFL</name>
<accession>A0A919BTP9</accession>
<evidence type="ECO:0000259" key="8">
    <source>
        <dbReference type="Pfam" id="PF20628"/>
    </source>
</evidence>
<evidence type="ECO:0000256" key="6">
    <source>
        <dbReference type="ARBA" id="ARBA00025737"/>
    </source>
</evidence>
<dbReference type="GO" id="GO:0004601">
    <property type="term" value="F:peroxidase activity"/>
    <property type="evidence" value="ECO:0007669"/>
    <property type="project" value="UniProtKB-KW"/>
</dbReference>
<dbReference type="Proteomes" id="UP000632849">
    <property type="component" value="Unassembled WGS sequence"/>
</dbReference>
<keyword evidence="10" id="KW-1185">Reference proteome</keyword>
<reference evidence="9" key="1">
    <citation type="journal article" date="2014" name="Int. J. Syst. Evol. Microbiol.">
        <title>Complete genome sequence of Corynebacterium casei LMG S-19264T (=DSM 44701T), isolated from a smear-ripened cheese.</title>
        <authorList>
            <consortium name="US DOE Joint Genome Institute (JGI-PGF)"/>
            <person name="Walter F."/>
            <person name="Albersmeier A."/>
            <person name="Kalinowski J."/>
            <person name="Ruckert C."/>
        </authorList>
    </citation>
    <scope>NUCLEOTIDE SEQUENCE</scope>
    <source>
        <strain evidence="9">JCM 4122</strain>
    </source>
</reference>
<dbReference type="NCBIfam" id="TIGR01413">
    <property type="entry name" value="Dyp_perox_fam"/>
    <property type="match status" value="1"/>
</dbReference>
<organism evidence="9 10">
    <name type="scientific">Streptomyces filamentosus</name>
    <name type="common">Streptomyces roseosporus</name>
    <dbReference type="NCBI Taxonomy" id="67294"/>
    <lineage>
        <taxon>Bacteria</taxon>
        <taxon>Bacillati</taxon>
        <taxon>Actinomycetota</taxon>
        <taxon>Actinomycetes</taxon>
        <taxon>Kitasatosporales</taxon>
        <taxon>Streptomycetaceae</taxon>
        <taxon>Streptomyces</taxon>
    </lineage>
</organism>
<dbReference type="Pfam" id="PF20628">
    <property type="entry name" value="Dyp_perox_C"/>
    <property type="match status" value="1"/>
</dbReference>
<comment type="similarity">
    <text evidence="6">Belongs to the DyP-type peroxidase family.</text>
</comment>
<evidence type="ECO:0000313" key="9">
    <source>
        <dbReference type="EMBL" id="GHG09418.1"/>
    </source>
</evidence>
<comment type="caution">
    <text evidence="9">The sequence shown here is derived from an EMBL/GenBank/DDBJ whole genome shotgun (WGS) entry which is preliminary data.</text>
</comment>
<feature type="domain" description="Dyp-type peroxidase C-terminal" evidence="8">
    <location>
        <begin position="140"/>
        <end position="303"/>
    </location>
</feature>